<dbReference type="Pfam" id="PF17921">
    <property type="entry name" value="Integrase_H2C2"/>
    <property type="match status" value="1"/>
</dbReference>
<dbReference type="GO" id="GO:0005634">
    <property type="term" value="C:nucleus"/>
    <property type="evidence" value="ECO:0007669"/>
    <property type="project" value="UniProtKB-ARBA"/>
</dbReference>
<organism evidence="2 3">
    <name type="scientific">Nosema granulosis</name>
    <dbReference type="NCBI Taxonomy" id="83296"/>
    <lineage>
        <taxon>Eukaryota</taxon>
        <taxon>Fungi</taxon>
        <taxon>Fungi incertae sedis</taxon>
        <taxon>Microsporidia</taxon>
        <taxon>Nosematidae</taxon>
        <taxon>Nosema</taxon>
    </lineage>
</organism>
<sequence length="150" mass="17488">MPKDKRTNSVIKVNNELNHRGVKGTYYNLKQNWYWPGMKDEISRIIKECEICSINNRKTTGGCEFVATRKKLEKIALDIMEIGESSRYVLVGIDYYTRRLWGKVLRAKSTGEVLNALKIWVREDGFRDELITDNGKEFCRGEFGTVVFRK</sequence>
<dbReference type="Gene3D" id="3.30.420.10">
    <property type="entry name" value="Ribonuclease H-like superfamily/Ribonuclease H"/>
    <property type="match status" value="1"/>
</dbReference>
<feature type="domain" description="Integrase catalytic" evidence="1">
    <location>
        <begin position="66"/>
        <end position="150"/>
    </location>
</feature>
<comment type="caution">
    <text evidence="2">The sequence shown here is derived from an EMBL/GenBank/DDBJ whole genome shotgun (WGS) entry which is preliminary data.</text>
</comment>
<dbReference type="InterPro" id="IPR036397">
    <property type="entry name" value="RNaseH_sf"/>
</dbReference>
<protein>
    <submittedName>
        <fullName evidence="2">Pro-Pol polyprotein</fullName>
    </submittedName>
</protein>
<dbReference type="PROSITE" id="PS50994">
    <property type="entry name" value="INTEGRASE"/>
    <property type="match status" value="1"/>
</dbReference>
<gene>
    <name evidence="2" type="primary">pol_254</name>
    <name evidence="2" type="ORF">NGRA_2554</name>
</gene>
<keyword evidence="3" id="KW-1185">Reference proteome</keyword>
<evidence type="ECO:0000313" key="2">
    <source>
        <dbReference type="EMBL" id="KAF9761577.1"/>
    </source>
</evidence>
<reference evidence="2 3" key="1">
    <citation type="journal article" date="2020" name="Genome Biol. Evol.">
        <title>Comparative genomics of strictly vertically transmitted, feminizing microsporidia endosymbionts of amphipod crustaceans.</title>
        <authorList>
            <person name="Cormier A."/>
            <person name="Chebbi M.A."/>
            <person name="Giraud I."/>
            <person name="Wattier R."/>
            <person name="Teixeira M."/>
            <person name="Gilbert C."/>
            <person name="Rigaud T."/>
            <person name="Cordaux R."/>
        </authorList>
    </citation>
    <scope>NUCLEOTIDE SEQUENCE [LARGE SCALE GENOMIC DNA]</scope>
    <source>
        <strain evidence="2 3">Ou3-Ou53</strain>
    </source>
</reference>
<dbReference type="EMBL" id="SBJO01000304">
    <property type="protein sequence ID" value="KAF9761577.1"/>
    <property type="molecule type" value="Genomic_DNA"/>
</dbReference>
<dbReference type="AlphaFoldDB" id="A0A9P6GWE6"/>
<dbReference type="InterPro" id="IPR001584">
    <property type="entry name" value="Integrase_cat-core"/>
</dbReference>
<name>A0A9P6GWE6_9MICR</name>
<dbReference type="Proteomes" id="UP000740883">
    <property type="component" value="Unassembled WGS sequence"/>
</dbReference>
<dbReference type="InterPro" id="IPR050951">
    <property type="entry name" value="Retrovirus_Pol_polyprotein"/>
</dbReference>
<accession>A0A9P6GWE6</accession>
<dbReference type="GO" id="GO:0015074">
    <property type="term" value="P:DNA integration"/>
    <property type="evidence" value="ECO:0007669"/>
    <property type="project" value="InterPro"/>
</dbReference>
<dbReference type="InterPro" id="IPR012337">
    <property type="entry name" value="RNaseH-like_sf"/>
</dbReference>
<dbReference type="OrthoDB" id="2430298at2759"/>
<dbReference type="PANTHER" id="PTHR37984:SF5">
    <property type="entry name" value="PROTEIN NYNRIN-LIKE"/>
    <property type="match status" value="1"/>
</dbReference>
<dbReference type="PANTHER" id="PTHR37984">
    <property type="entry name" value="PROTEIN CBG26694"/>
    <property type="match status" value="1"/>
</dbReference>
<evidence type="ECO:0000313" key="3">
    <source>
        <dbReference type="Proteomes" id="UP000740883"/>
    </source>
</evidence>
<dbReference type="GO" id="GO:0003676">
    <property type="term" value="F:nucleic acid binding"/>
    <property type="evidence" value="ECO:0007669"/>
    <property type="project" value="InterPro"/>
</dbReference>
<dbReference type="Gene3D" id="1.10.340.70">
    <property type="match status" value="1"/>
</dbReference>
<dbReference type="InterPro" id="IPR041588">
    <property type="entry name" value="Integrase_H2C2"/>
</dbReference>
<proteinExistence type="predicted"/>
<dbReference type="SUPFAM" id="SSF53098">
    <property type="entry name" value="Ribonuclease H-like"/>
    <property type="match status" value="1"/>
</dbReference>
<evidence type="ECO:0000259" key="1">
    <source>
        <dbReference type="PROSITE" id="PS50994"/>
    </source>
</evidence>